<dbReference type="PANTHER" id="PTHR42923">
    <property type="entry name" value="PROTOPORPHYRINOGEN OXIDASE"/>
    <property type="match status" value="1"/>
</dbReference>
<dbReference type="PANTHER" id="PTHR42923:SF17">
    <property type="entry name" value="AMINE OXIDASE DOMAIN-CONTAINING PROTEIN"/>
    <property type="match status" value="1"/>
</dbReference>
<name>A4C4A9_9GAMM</name>
<keyword evidence="3" id="KW-1185">Reference proteome</keyword>
<dbReference type="EMBL" id="AAOH01000001">
    <property type="protein sequence ID" value="EAR30391.1"/>
    <property type="molecule type" value="Genomic_DNA"/>
</dbReference>
<dbReference type="InterPro" id="IPR036188">
    <property type="entry name" value="FAD/NAD-bd_sf"/>
</dbReference>
<dbReference type="OrthoDB" id="20837at2"/>
<proteinExistence type="predicted"/>
<dbReference type="InterPro" id="IPR002937">
    <property type="entry name" value="Amino_oxidase"/>
</dbReference>
<evidence type="ECO:0000259" key="1">
    <source>
        <dbReference type="Pfam" id="PF01593"/>
    </source>
</evidence>
<reference evidence="2 3" key="1">
    <citation type="submission" date="2006-02" db="EMBL/GenBank/DDBJ databases">
        <authorList>
            <person name="Moran M.A."/>
            <person name="Kjelleberg S."/>
            <person name="Egan S."/>
            <person name="Saunders N."/>
            <person name="Thomas T."/>
            <person name="Ferriera S."/>
            <person name="Johnson J."/>
            <person name="Kravitz S."/>
            <person name="Halpern A."/>
            <person name="Remington K."/>
            <person name="Beeson K."/>
            <person name="Tran B."/>
            <person name="Rogers Y.-H."/>
            <person name="Friedman R."/>
            <person name="Venter J.C."/>
        </authorList>
    </citation>
    <scope>NUCLEOTIDE SEQUENCE [LARGE SCALE GENOMIC DNA]</scope>
    <source>
        <strain evidence="2 3">D2</strain>
    </source>
</reference>
<sequence>MKKIAIIGSGISGLTAAHLLHTKHDITLFESNDYIGGHTATKDIEYGAKTYAIDTGFIVCNDKTYPNFLKLMDKIGIKRRPTEMSFSVKNIRNGLEYNGNNLNSLFAQRRNLLKPSFWRLINEILRFNKQCKELYSKNQINPALTLGDFLVAEKFSQAFCENYILPMGAAIWSTSLTEMRAFQLRFFVQFFYNHGLLNISDRPQWYVIEGGSREYIAPLIAGFKDKIRLNSKILKVSRTDNAVQLHFDDDLIEQFDEVIFACHSDQALALLGDATEDEKTILGAISYSANDVVLHTDKTLLPKRPLAWASWNYQLDDNLDRPACVTYNMNILQGITAPTTFCVTLNQTDLIDPTKILAKFVYHHPVFNQKSLAAQQQRLNICGQQHTHFVGAYWHNGFHEDGVKSALCVTERFGVSL</sequence>
<dbReference type="Pfam" id="PF01593">
    <property type="entry name" value="Amino_oxidase"/>
    <property type="match status" value="1"/>
</dbReference>
<dbReference type="SUPFAM" id="SSF51905">
    <property type="entry name" value="FAD/NAD(P)-binding domain"/>
    <property type="match status" value="1"/>
</dbReference>
<evidence type="ECO:0000313" key="2">
    <source>
        <dbReference type="EMBL" id="EAR30391.1"/>
    </source>
</evidence>
<dbReference type="Gene3D" id="3.50.50.60">
    <property type="entry name" value="FAD/NAD(P)-binding domain"/>
    <property type="match status" value="1"/>
</dbReference>
<dbReference type="HOGENOM" id="CLU_028123_1_0_6"/>
<dbReference type="STRING" id="87626.PTD2_02441"/>
<dbReference type="RefSeq" id="WP_009836689.1">
    <property type="nucleotide sequence ID" value="NZ_AAOH01000001.1"/>
</dbReference>
<dbReference type="eggNOG" id="COG2907">
    <property type="taxonomic scope" value="Bacteria"/>
</dbReference>
<gene>
    <name evidence="2" type="ORF">PTD2_02441</name>
</gene>
<dbReference type="AlphaFoldDB" id="A4C4A9"/>
<feature type="domain" description="Amine oxidase" evidence="1">
    <location>
        <begin position="11"/>
        <end position="303"/>
    </location>
</feature>
<dbReference type="Proteomes" id="UP000006201">
    <property type="component" value="Unassembled WGS sequence"/>
</dbReference>
<protein>
    <recommendedName>
        <fullName evidence="1">Amine oxidase domain-containing protein</fullName>
    </recommendedName>
</protein>
<organism evidence="2 3">
    <name type="scientific">Pseudoalteromonas tunicata D2</name>
    <dbReference type="NCBI Taxonomy" id="87626"/>
    <lineage>
        <taxon>Bacteria</taxon>
        <taxon>Pseudomonadati</taxon>
        <taxon>Pseudomonadota</taxon>
        <taxon>Gammaproteobacteria</taxon>
        <taxon>Alteromonadales</taxon>
        <taxon>Pseudoalteromonadaceae</taxon>
        <taxon>Pseudoalteromonas</taxon>
    </lineage>
</organism>
<evidence type="ECO:0000313" key="3">
    <source>
        <dbReference type="Proteomes" id="UP000006201"/>
    </source>
</evidence>
<comment type="caution">
    <text evidence="2">The sequence shown here is derived from an EMBL/GenBank/DDBJ whole genome shotgun (WGS) entry which is preliminary data.</text>
</comment>
<dbReference type="GO" id="GO:0016491">
    <property type="term" value="F:oxidoreductase activity"/>
    <property type="evidence" value="ECO:0007669"/>
    <property type="project" value="InterPro"/>
</dbReference>
<accession>A4C4A9</accession>
<dbReference type="InterPro" id="IPR050464">
    <property type="entry name" value="Zeta_carotene_desat/Oxidored"/>
</dbReference>